<dbReference type="OrthoDB" id="3508621at2759"/>
<protein>
    <submittedName>
        <fullName evidence="2">Uncharacterized protein</fullName>
    </submittedName>
</protein>
<gene>
    <name evidence="2" type="ORF">LSUE1_G006447</name>
</gene>
<reference evidence="2 3" key="1">
    <citation type="submission" date="2018-05" db="EMBL/GenBank/DDBJ databases">
        <title>Genome sequencing and assembly of the regulated plant pathogen Lachnellula willkommii and related sister species for the development of diagnostic species identification markers.</title>
        <authorList>
            <person name="Giroux E."/>
            <person name="Bilodeau G."/>
        </authorList>
    </citation>
    <scope>NUCLEOTIDE SEQUENCE [LARGE SCALE GENOMIC DNA]</scope>
    <source>
        <strain evidence="2 3">CBS 268.59</strain>
    </source>
</reference>
<feature type="region of interest" description="Disordered" evidence="1">
    <location>
        <begin position="136"/>
        <end position="185"/>
    </location>
</feature>
<proteinExistence type="predicted"/>
<evidence type="ECO:0000313" key="2">
    <source>
        <dbReference type="EMBL" id="TVY73507.1"/>
    </source>
</evidence>
<accession>A0A8T9C588</accession>
<dbReference type="Proteomes" id="UP000469558">
    <property type="component" value="Unassembled WGS sequence"/>
</dbReference>
<keyword evidence="3" id="KW-1185">Reference proteome</keyword>
<sequence>MAFLKPPEDIPQFFACFPNWPTDSLEHRTDLQAGSKWGLPEIGSFKLLRQRCGASFPVSLEYYAADAIRLVEENRDIQNAVNLLTSDWRRHNRSDLLHLAGTFAPFFSLLAEVLEQPATPNPDRYLRRAGDSSGNTFSEVVGQSSQSSSSSDPLSSPLEPPAKRFRETQSADSYHPSHQSDQSTYDRQIKSEFTTNACAFYFLQCVTESTRNDDNGASFRLEWALTQDTFTVETPRSQFSSTNDGNLVYRDGSSGYWKRRTNLSYCSIEAKSRYDPAANALSIEGQEGAHMIGMLSQRLSDPQRQSGVGASDIIPVISARQNMFYVVVGTFPESYCHYLQTGQETEPSAFGQLDEYGPFDMRDAGDFETMCSICVALVLHLERLCARQG</sequence>
<evidence type="ECO:0000313" key="3">
    <source>
        <dbReference type="Proteomes" id="UP000469558"/>
    </source>
</evidence>
<feature type="compositionally biased region" description="Low complexity" evidence="1">
    <location>
        <begin position="138"/>
        <end position="157"/>
    </location>
</feature>
<name>A0A8T9C588_9HELO</name>
<evidence type="ECO:0000256" key="1">
    <source>
        <dbReference type="SAM" id="MobiDB-lite"/>
    </source>
</evidence>
<dbReference type="AlphaFoldDB" id="A0A8T9C588"/>
<organism evidence="2 3">
    <name type="scientific">Lachnellula suecica</name>
    <dbReference type="NCBI Taxonomy" id="602035"/>
    <lineage>
        <taxon>Eukaryota</taxon>
        <taxon>Fungi</taxon>
        <taxon>Dikarya</taxon>
        <taxon>Ascomycota</taxon>
        <taxon>Pezizomycotina</taxon>
        <taxon>Leotiomycetes</taxon>
        <taxon>Helotiales</taxon>
        <taxon>Lachnaceae</taxon>
        <taxon>Lachnellula</taxon>
    </lineage>
</organism>
<feature type="compositionally biased region" description="Polar residues" evidence="1">
    <location>
        <begin position="170"/>
        <end position="185"/>
    </location>
</feature>
<dbReference type="EMBL" id="QGMK01001061">
    <property type="protein sequence ID" value="TVY73507.1"/>
    <property type="molecule type" value="Genomic_DNA"/>
</dbReference>
<comment type="caution">
    <text evidence="2">The sequence shown here is derived from an EMBL/GenBank/DDBJ whole genome shotgun (WGS) entry which is preliminary data.</text>
</comment>